<reference evidence="3" key="3">
    <citation type="submission" date="2020-05" db="EMBL/GenBank/DDBJ databases">
        <title>Complete genome sequence of Bradyrhizobium diazoefficiens XF4 isolated from soybean nodule.</title>
        <authorList>
            <person name="Noda R."/>
            <person name="Kakizaki K."/>
            <person name="Minamisawa K."/>
        </authorList>
    </citation>
    <scope>NUCLEOTIDE SEQUENCE</scope>
    <source>
        <strain evidence="3">XF4</strain>
    </source>
</reference>
<feature type="compositionally biased region" description="Basic and acidic residues" evidence="1">
    <location>
        <begin position="8"/>
        <end position="27"/>
    </location>
</feature>
<accession>A0A809X883</accession>
<gene>
    <name evidence="4" type="ORF">XF10B_62920</name>
    <name evidence="2" type="ORF">XF1B_64070</name>
    <name evidence="3" type="ORF">XF4B_63350</name>
</gene>
<sequence>MSLLFHVALREHRSEEAKKRSGGDEAWHNVPRRPRRSSDAGVAGPIENAGNEPHGATLEIGEAEVYGGTREAGKARGSDIPAR</sequence>
<evidence type="ECO:0000313" key="3">
    <source>
        <dbReference type="EMBL" id="BCE49986.1"/>
    </source>
</evidence>
<protein>
    <submittedName>
        <fullName evidence="2">Uncharacterized protein</fullName>
    </submittedName>
</protein>
<name>A0A809X883_9BRAD</name>
<reference evidence="4" key="2">
    <citation type="submission" date="2020-05" db="EMBL/GenBank/DDBJ databases">
        <title>Complete genome sequence of Bradyrhizobium diazoefficiens XF10 isolated from soybean nodule.</title>
        <authorList>
            <person name="Noda R."/>
            <person name="Kakizaki K."/>
            <person name="Minamisawa K."/>
        </authorList>
    </citation>
    <scope>NUCLEOTIDE SEQUENCE</scope>
    <source>
        <strain evidence="4">XF10</strain>
    </source>
</reference>
<dbReference type="RefSeq" id="WP_304564294.1">
    <property type="nucleotide sequence ID" value="NZ_CP124748.1"/>
</dbReference>
<evidence type="ECO:0000256" key="1">
    <source>
        <dbReference type="SAM" id="MobiDB-lite"/>
    </source>
</evidence>
<feature type="region of interest" description="Disordered" evidence="1">
    <location>
        <begin position="1"/>
        <end position="83"/>
    </location>
</feature>
<dbReference type="EMBL" id="AP023091">
    <property type="protein sequence ID" value="BCE23726.1"/>
    <property type="molecule type" value="Genomic_DNA"/>
</dbReference>
<dbReference type="AlphaFoldDB" id="A0A809X883"/>
<reference evidence="2" key="1">
    <citation type="submission" date="2020-05" db="EMBL/GenBank/DDBJ databases">
        <title>Complete genome sequence of Bradyrhizobium diazoefficiens XF1 isolated from soybean nodule.</title>
        <authorList>
            <person name="Noda R."/>
            <person name="Kakizaki K."/>
            <person name="Minamisawa K."/>
        </authorList>
    </citation>
    <scope>NUCLEOTIDE SEQUENCE</scope>
    <source>
        <strain evidence="2">XF1</strain>
    </source>
</reference>
<dbReference type="EMBL" id="AP023099">
    <property type="protein sequence ID" value="BCE93494.1"/>
    <property type="molecule type" value="Genomic_DNA"/>
</dbReference>
<proteinExistence type="predicted"/>
<evidence type="ECO:0000313" key="4">
    <source>
        <dbReference type="EMBL" id="BCE93494.1"/>
    </source>
</evidence>
<evidence type="ECO:0000313" key="2">
    <source>
        <dbReference type="EMBL" id="BCE23726.1"/>
    </source>
</evidence>
<organism evidence="2">
    <name type="scientific">Bradyrhizobium diazoefficiens</name>
    <dbReference type="NCBI Taxonomy" id="1355477"/>
    <lineage>
        <taxon>Bacteria</taxon>
        <taxon>Pseudomonadati</taxon>
        <taxon>Pseudomonadota</taxon>
        <taxon>Alphaproteobacteria</taxon>
        <taxon>Hyphomicrobiales</taxon>
        <taxon>Nitrobacteraceae</taxon>
        <taxon>Bradyrhizobium</taxon>
    </lineage>
</organism>
<dbReference type="EMBL" id="AP023094">
    <property type="protein sequence ID" value="BCE49986.1"/>
    <property type="molecule type" value="Genomic_DNA"/>
</dbReference>
<feature type="compositionally biased region" description="Basic and acidic residues" evidence="1">
    <location>
        <begin position="71"/>
        <end position="83"/>
    </location>
</feature>